<dbReference type="GO" id="GO:0005634">
    <property type="term" value="C:nucleus"/>
    <property type="evidence" value="ECO:0007669"/>
    <property type="project" value="UniProtKB-SubCell"/>
</dbReference>
<evidence type="ECO:0000256" key="5">
    <source>
        <dbReference type="SAM" id="Coils"/>
    </source>
</evidence>
<keyword evidence="7" id="KW-0812">Transmembrane</keyword>
<feature type="compositionally biased region" description="Basic and acidic residues" evidence="6">
    <location>
        <begin position="440"/>
        <end position="455"/>
    </location>
</feature>
<dbReference type="Pfam" id="PF16213">
    <property type="entry name" value="DCB"/>
    <property type="match status" value="1"/>
</dbReference>
<evidence type="ECO:0000256" key="3">
    <source>
        <dbReference type="ARBA" id="ARBA00022552"/>
    </source>
</evidence>
<feature type="compositionally biased region" description="Basic and acidic residues" evidence="6">
    <location>
        <begin position="2767"/>
        <end position="2827"/>
    </location>
</feature>
<feature type="region of interest" description="Disordered" evidence="6">
    <location>
        <begin position="1308"/>
        <end position="1327"/>
    </location>
</feature>
<feature type="compositionally biased region" description="Polar residues" evidence="6">
    <location>
        <begin position="2353"/>
        <end position="2365"/>
    </location>
</feature>
<feature type="compositionally biased region" description="Basic and acidic residues" evidence="6">
    <location>
        <begin position="375"/>
        <end position="408"/>
    </location>
</feature>
<keyword evidence="7" id="KW-0472">Membrane</keyword>
<comment type="subcellular location">
    <subcellularLocation>
        <location evidence="1">Nucleus</location>
    </subcellularLocation>
</comment>
<evidence type="ECO:0000256" key="6">
    <source>
        <dbReference type="SAM" id="MobiDB-lite"/>
    </source>
</evidence>
<proteinExistence type="inferred from homology"/>
<feature type="region of interest" description="Disordered" evidence="6">
    <location>
        <begin position="2462"/>
        <end position="2496"/>
    </location>
</feature>
<feature type="compositionally biased region" description="Acidic residues" evidence="6">
    <location>
        <begin position="2747"/>
        <end position="2766"/>
    </location>
</feature>
<dbReference type="InterPro" id="IPR010301">
    <property type="entry name" value="RRP1"/>
</dbReference>
<accession>A0A1C3KW89</accession>
<keyword evidence="7" id="KW-1133">Transmembrane helix</keyword>
<feature type="domain" description="Mon2/Sec7/BIG1-like dimerisation and cyclophilin-binding" evidence="8">
    <location>
        <begin position="5"/>
        <end position="198"/>
    </location>
</feature>
<feature type="compositionally biased region" description="Basic and acidic residues" evidence="6">
    <location>
        <begin position="344"/>
        <end position="354"/>
    </location>
</feature>
<dbReference type="EMBL" id="LT594516">
    <property type="protein sequence ID" value="SBT78410.1"/>
    <property type="molecule type" value="Genomic_DNA"/>
</dbReference>
<evidence type="ECO:0000256" key="2">
    <source>
        <dbReference type="ARBA" id="ARBA00006374"/>
    </source>
</evidence>
<feature type="transmembrane region" description="Helical" evidence="7">
    <location>
        <begin position="1696"/>
        <end position="1719"/>
    </location>
</feature>
<feature type="transmembrane region" description="Helical" evidence="7">
    <location>
        <begin position="2078"/>
        <end position="2095"/>
    </location>
</feature>
<feature type="compositionally biased region" description="Basic and acidic residues" evidence="6">
    <location>
        <begin position="2340"/>
        <end position="2352"/>
    </location>
</feature>
<feature type="region of interest" description="Disordered" evidence="6">
    <location>
        <begin position="1116"/>
        <end position="1148"/>
    </location>
</feature>
<keyword evidence="4" id="KW-0539">Nucleus</keyword>
<feature type="region of interest" description="Disordered" evidence="6">
    <location>
        <begin position="213"/>
        <end position="272"/>
    </location>
</feature>
<feature type="transmembrane region" description="Helical" evidence="7">
    <location>
        <begin position="2049"/>
        <end position="2072"/>
    </location>
</feature>
<gene>
    <name evidence="9" type="primary">PowCR01_120057000</name>
    <name evidence="9" type="ORF">POWCR01_120057000</name>
</gene>
<dbReference type="GO" id="GO:0030688">
    <property type="term" value="C:preribosome, small subunit precursor"/>
    <property type="evidence" value="ECO:0007669"/>
    <property type="project" value="InterPro"/>
</dbReference>
<feature type="compositionally biased region" description="Basic and acidic residues" evidence="6">
    <location>
        <begin position="235"/>
        <end position="272"/>
    </location>
</feature>
<name>A0A1C3KW89_PLAOA</name>
<reference evidence="9 10" key="1">
    <citation type="submission" date="2016-06" db="EMBL/GenBank/DDBJ databases">
        <authorList>
            <consortium name="Pathogen Informatics"/>
        </authorList>
    </citation>
    <scope>NUCLEOTIDE SEQUENCE [LARGE SCALE GENOMIC DNA]</scope>
    <source>
        <strain evidence="9">PowCR01</strain>
    </source>
</reference>
<feature type="region of interest" description="Disordered" evidence="6">
    <location>
        <begin position="340"/>
        <end position="460"/>
    </location>
</feature>
<dbReference type="PANTHER" id="PTHR13026:SF0">
    <property type="entry name" value="RIBOSOMAL RNA PROCESSING 1B"/>
    <property type="match status" value="1"/>
</dbReference>
<feature type="compositionally biased region" description="Basic residues" evidence="6">
    <location>
        <begin position="705"/>
        <end position="716"/>
    </location>
</feature>
<feature type="region of interest" description="Disordered" evidence="6">
    <location>
        <begin position="2332"/>
        <end position="2381"/>
    </location>
</feature>
<protein>
    <recommendedName>
        <fullName evidence="8">Mon2/Sec7/BIG1-like dimerisation and cyclophilin-binding domain-containing protein</fullName>
    </recommendedName>
</protein>
<sequence length="3340" mass="391445">MNPPSVLEELENDLKLLIAETKKKNICIKEKTEISIIKIKNYNSIIISSKNHLLNNFEFPLEEIIEIVDVGINIGSHRITCICLTTIQRLLFYILYLIDNKDVIKNFKEINIEKEIEKITNKLFDLTFIEDKKILIKILQIILTAFSPQYIQYYNKDIINTLLKILYSIYYSSLYDNNLILYQTCCAAYKQLLNSLIDVCNKEELVNQSEHINGGKQKWPVDQEKRKRKGNRSGRNGDERKGSKHCRSNDRLKESGVDNCKDGQKESSGDHSNDVNIYFENFDLHYNTDDPIDLIYVNGTNRNNMQNKNKLLSLIHYLCYCCFVNIRSKYYMDSTTSYECGPANEEKEKKKNKDSNPNMENSKNRVKSKQNGRSDQLRSWDENCKDEYQTGVVKPEEKELADIREKKGINAKQPSSGKGVKAKNDNAPDGTKSIYNNRASNKDDSKNCGSDKHGSEGCTPSGGIELTSCTQEGDPSGVNPLNKSNFVHGEHFCKRRNSKKDAYGNIYSLKSSNIKNLLKILKSTNSKNGNENRNNTEFNEIIHMDSVTLKTDILSSYNKNNLILPLNFCLDLLYIFLNNYEYFLGDFEFFKLLKFEIVYIILISLKYNLHIDIFYRCLKIFKIVCHKYFQYFLGEIKFLFLMLMQYLCLSKPFSKLYIVLNFFFYLFDDTRTLFHLYKYFYCERNNKKSVSSVSSTELEDEPSKGTKKTRKTRKKTEKMAEKRKGLNILGGECSNSLNANGLEGTITCKEDILHSIKSYRNIKDGVVNAVIGHKIEGNKDDDTDRDRPVSNEKKIYTNKKQSSEKKIERKLNHSYVKNDMKEETNLNYKEEYYKDRDDFVFIKIVEYISKIIHELLFLHSIDITKMYIHLKVFKYDRICTTERIRDQLVDKARCKYSNNDTDEGEKYLVEKKQCVGENSPFRKTDRCDEKILEERKIKKEENEISFCNFLSYPLILPNNSINPREDFYLFKYSSEKRVNKILFDDLCYKDADEIRLLASSIDSILSLINSYYVIFLNILKKSFNQYCFATIDLNEEKNTPQIDSLRNSINNQENENYIQEGEIAKLPSKSACGHMSVRKFELENENDNECLDFDYEVNRRIERCCIENVADKHNKLKDRGGSRSGSGSSSDSSSNRSSGSRSNVGLVEGKGEKRCSSYRRKSNSYDEHISLFCYVFNSTCRYFISSLCLIFSYTNTLDACFFNGFQKLIFMSTHLKINICTNACLQTLTKCSSIFTLENSPFFLKILRNFEKQGNKNDSNTSLKKNKTGSKTSKVVMTYSSSERKNVFSQRSETNSINNNVTITVESKGNPVCTENTPEQVKKNSNEHVHTLNDTRKESQSGNDLNKDSNFMGNVTACTAEQESNVYSCKGRCTNNESNDSLLGRNKQTYANLKCETKKGKTSNFTGSTSLVTTFVLDSNGENENNILNSCTVADAYRGNDVSNVVELEKKGNDTNMDALDDLCDETSDSEEDDVHDYAENCKSKEPTSGECGGSIFRGGEVPSSVGATSDKNSYAGRESFSKRMSIESVEANFISCKPALNENLLTYFDDVISIILKESYYINNDLNNVKYILSIKTVISIFYIFGDNLHFENWLKLINLFVEINYIYKYISSIENKTIEFLNFLHHINKNEDEFTFSLNKCLIDPDKNTYLQNVNSKSIEFCYFILRFIQKNPVLCAEITVIFSSFSHFFKNTVFYNMSTLINILNSIHFMIFNQFFKQKKFMRKDYDKLVHMDCNPRGYPIYTSLHASAEKVNVGNTAFNGSSLNAIKFSSERAYDKDSTTMKRGKEGSEKWGKDKVYNDNSAEAIVAKVAGRGHGGNASGNEHCCSGKEKTKNADKISQSEDCMQRRSNHFSKSNKKKSIIEKYIHFVRKNGDIFVIFYYYLAHFDPVYTAYFTFYSDMFFLKNGIVKEEEKRMKCSKGVISPEGCSNLQHIDIEEDKGKLEKDVNYRKCNKVKDDFYIALKRLEKCCIFEDFYPLYMIEMLCVINMKRITYIYNNCCINILLLSLCKNKDIQKKSIDTLFNIIKESFSHYKHNFEIQFLLFKPFFFFIVNPYVCYRAYFIISFLNFIRKNSSFFNKGMWLFIIFLLYISFKKELKKKSLKKIHIGENNNKIDEENITNINNLFNILEIIIVDYIEEIPVCKIMEIIIHMLILFSSLNILSNNISFRAINFSWSVVDYIINRADMLKENISNAKIQEKKRYFENKKKGNVKLLHVCVVENKKIYIYENDIKMKNIKMKSFFIFILNHLMKLCFDERIEVRNCSIKTIISILSTHICKFDFFFYKTSICLLLKRLTMKYYYKLQEYFKLENNNAQRVHSIELTCSLGNEMGQSNNSKEPDDRYSEEDNYKQQSNYAERSNSGGHAEQGNHKQPHGCSIKVNEHNPYATECKEIKESVYTSINGRNMVKTAEDVNFECFNGDNDFKCWLVKPQVRDREKCNRDYLREEFRNSFINLTKEQQEEATKKKKKCSKNEKQTEKKKMHKLQKAHKTKDGADLVREVEEIVALPNVSGDKVLEEDKNGDLYNYVNENFSKIIIHHSRDSKLKQWIESFILIIEGCNRILLEQKNYKKFYVFYDIFVNILRTILFIEYNKKNMFELHISILQILNNIFMSKLTYFDVFYFTTKNSVMRKNRCTDYINIFDKCFYYLYNYAYYVTDQKIKDFIIKLIAENLKNIHCHKWVYLHSLMYLHLFNLLFSSNSDIVVSGEEKGNFSFLNYDSVLNKLFFDYFVDNAQGNERRNAESEEEGIYENENEEIEDTQMDNEEKRIDKRDNTERADEHEASEEDRNNKRENTERVEEHKAIEEDRTNERENTERMDEKKTSEEDEVMCSADESMIERKSQVFNREGKLSFKDSHFTFEYKTNNSSIDPLNIYNILENSKEVYNVKNIVMYPNLKKKNIHKIYLSGDINSDIFIIVMQIFQTLECDKINLLINEELLKSMNILLHHLSENKEKRSIYTKLVNFIFNDKILFNENSEEIIDKIELNDTYNKLEMNVNNNELNEENKECNRLFTLNYKKLYPLNNYMEIFQMFSLSLFNYFTPCYIFSIHNKFNLYPNYNMNFIFSIILCNLFRQEYCSLYYMKENIHLILSFINMFPYIIATHVKCFLHNLNNNSSFIFYESIIILLKITYNIIQNIDNIPEHSLYKYWYSVVFAIEKILFVNCSNDKIDMLDIMLIKFIRNSYLVESSRPPLFIKIYLTKIISELNDRKRRAFSSWTLQILFEEYEKMAAENYKDRYYTTFITLVMLKKCVLTLKSFSNENNENADEVLFILYEMKKLKCYYSHIDMQSSSILKCSEDKAHLFICYPYLLDCLNTKNKKVFTTVKELLKLIPIML</sequence>
<evidence type="ECO:0000259" key="8">
    <source>
        <dbReference type="Pfam" id="PF16213"/>
    </source>
</evidence>
<evidence type="ECO:0000256" key="7">
    <source>
        <dbReference type="SAM" id="Phobius"/>
    </source>
</evidence>
<feature type="region of interest" description="Disordered" evidence="6">
    <location>
        <begin position="693"/>
        <end position="719"/>
    </location>
</feature>
<evidence type="ECO:0000313" key="9">
    <source>
        <dbReference type="EMBL" id="SBT78410.1"/>
    </source>
</evidence>
<organism evidence="9 10">
    <name type="scientific">Plasmodium ovale</name>
    <name type="common">malaria parasite P. ovale</name>
    <dbReference type="NCBI Taxonomy" id="36330"/>
    <lineage>
        <taxon>Eukaryota</taxon>
        <taxon>Sar</taxon>
        <taxon>Alveolata</taxon>
        <taxon>Apicomplexa</taxon>
        <taxon>Aconoidasida</taxon>
        <taxon>Haemosporida</taxon>
        <taxon>Plasmodiidae</taxon>
        <taxon>Plasmodium</taxon>
        <taxon>Plasmodium (Plasmodium)</taxon>
    </lineage>
</organism>
<dbReference type="PANTHER" id="PTHR13026">
    <property type="entry name" value="NNP-1 PROTEIN NOVEL NUCLEAR PROTEIN 1 NOP52"/>
    <property type="match status" value="1"/>
</dbReference>
<evidence type="ECO:0000313" key="10">
    <source>
        <dbReference type="Proteomes" id="UP000243200"/>
    </source>
</evidence>
<feature type="region of interest" description="Disordered" evidence="6">
    <location>
        <begin position="2741"/>
        <end position="2834"/>
    </location>
</feature>
<evidence type="ECO:0000256" key="4">
    <source>
        <dbReference type="ARBA" id="ARBA00023242"/>
    </source>
</evidence>
<feature type="coiled-coil region" evidence="5">
    <location>
        <begin position="2986"/>
        <end position="3015"/>
    </location>
</feature>
<keyword evidence="3" id="KW-0698">rRNA processing</keyword>
<feature type="compositionally biased region" description="Low complexity" evidence="6">
    <location>
        <begin position="1125"/>
        <end position="1143"/>
    </location>
</feature>
<dbReference type="VEuPathDB" id="PlasmoDB:POWCR01_120057000"/>
<dbReference type="InterPro" id="IPR032629">
    <property type="entry name" value="DCB_dom"/>
</dbReference>
<dbReference type="OrthoDB" id="392523at2759"/>
<feature type="compositionally biased region" description="Basic residues" evidence="6">
    <location>
        <begin position="2483"/>
        <end position="2493"/>
    </location>
</feature>
<dbReference type="VEuPathDB" id="PlasmoDB:PocGH01_12062300"/>
<dbReference type="Proteomes" id="UP000243200">
    <property type="component" value="Chromosome 12"/>
</dbReference>
<keyword evidence="5" id="KW-0175">Coiled coil</keyword>
<evidence type="ECO:0000256" key="1">
    <source>
        <dbReference type="ARBA" id="ARBA00004123"/>
    </source>
</evidence>
<comment type="similarity">
    <text evidence="2">Belongs to the RRP1 family.</text>
</comment>
<dbReference type="GO" id="GO:0006364">
    <property type="term" value="P:rRNA processing"/>
    <property type="evidence" value="ECO:0007669"/>
    <property type="project" value="UniProtKB-KW"/>
</dbReference>